<dbReference type="Proteomes" id="UP001055039">
    <property type="component" value="Unassembled WGS sequence"/>
</dbReference>
<name>A0ABQ4U6V5_9HYPH</name>
<gene>
    <name evidence="1" type="ORF">LNAOJCKE_0373</name>
</gene>
<dbReference type="EMBL" id="BPRC01000001">
    <property type="protein sequence ID" value="GJE63179.1"/>
    <property type="molecule type" value="Genomic_DNA"/>
</dbReference>
<accession>A0ABQ4U6V5</accession>
<organism evidence="1 2">
    <name type="scientific">Methylorubrum aminovorans</name>
    <dbReference type="NCBI Taxonomy" id="269069"/>
    <lineage>
        <taxon>Bacteria</taxon>
        <taxon>Pseudomonadati</taxon>
        <taxon>Pseudomonadota</taxon>
        <taxon>Alphaproteobacteria</taxon>
        <taxon>Hyphomicrobiales</taxon>
        <taxon>Methylobacteriaceae</taxon>
        <taxon>Methylorubrum</taxon>
    </lineage>
</organism>
<protein>
    <submittedName>
        <fullName evidence="1">Uncharacterized protein</fullName>
    </submittedName>
</protein>
<evidence type="ECO:0000313" key="1">
    <source>
        <dbReference type="EMBL" id="GJE63179.1"/>
    </source>
</evidence>
<reference evidence="1" key="1">
    <citation type="journal article" date="2021" name="Front. Microbiol.">
        <title>Comprehensive Comparative Genomics and Phenotyping of Methylobacterium Species.</title>
        <authorList>
            <person name="Alessa O."/>
            <person name="Ogura Y."/>
            <person name="Fujitani Y."/>
            <person name="Takami H."/>
            <person name="Hayashi T."/>
            <person name="Sahin N."/>
            <person name="Tani A."/>
        </authorList>
    </citation>
    <scope>NUCLEOTIDE SEQUENCE</scope>
    <source>
        <strain evidence="1">NBRC 15686</strain>
    </source>
</reference>
<comment type="caution">
    <text evidence="1">The sequence shown here is derived from an EMBL/GenBank/DDBJ whole genome shotgun (WGS) entry which is preliminary data.</text>
</comment>
<sequence length="84" mass="9592">MVSRIKTLWIADLRSPPVQRPVRGGGLSHRDTPDLRFGGAVFGPDTREMLKWVLENVPDAEISADLQVTFRRETDAVAFRTRWE</sequence>
<reference evidence="1" key="2">
    <citation type="submission" date="2021-08" db="EMBL/GenBank/DDBJ databases">
        <authorList>
            <person name="Tani A."/>
            <person name="Ola A."/>
            <person name="Ogura Y."/>
            <person name="Katsura K."/>
            <person name="Hayashi T."/>
        </authorList>
    </citation>
    <scope>NUCLEOTIDE SEQUENCE</scope>
    <source>
        <strain evidence="1">NBRC 15686</strain>
    </source>
</reference>
<keyword evidence="2" id="KW-1185">Reference proteome</keyword>
<proteinExistence type="predicted"/>
<evidence type="ECO:0000313" key="2">
    <source>
        <dbReference type="Proteomes" id="UP001055039"/>
    </source>
</evidence>